<proteinExistence type="predicted"/>
<dbReference type="Proteomes" id="UP000250235">
    <property type="component" value="Unassembled WGS sequence"/>
</dbReference>
<name>A0A2Z7D9J5_9LAMI</name>
<evidence type="ECO:0000313" key="2">
    <source>
        <dbReference type="Proteomes" id="UP000250235"/>
    </source>
</evidence>
<sequence length="251" mass="28025">MMVKGARREGDGHTRVVVGWSCLGGDLVVGFKRWSRKGLRGGSSSTDPMDKQHMLGNNDIDDVRWLCSLTESELDLLVGLKNLVHLRAKKIGHEDLAKKFDLRMLRTLSFNFMENLQGRLKDLPGAFGSNILNHNLSGDFGSMTIEDLYPFICSDKKKRIADIDKLQFCVGRICACLMGSDGVQKLLLVIFVGNAEEADLVSSGLVCKSKAEDWQLKVCKVVTPDQPLKPRIASCHSLCKKILRQMLKLYQ</sequence>
<protein>
    <submittedName>
        <fullName evidence="1">Uncharacterized protein</fullName>
    </submittedName>
</protein>
<dbReference type="AlphaFoldDB" id="A0A2Z7D9J5"/>
<evidence type="ECO:0000313" key="1">
    <source>
        <dbReference type="EMBL" id="KZV56461.1"/>
    </source>
</evidence>
<dbReference type="OrthoDB" id="1417760at2759"/>
<keyword evidence="2" id="KW-1185">Reference proteome</keyword>
<dbReference type="PANTHER" id="PTHR48237">
    <property type="entry name" value="GAMMA-TUBULIN COMPLEX COMPONENT"/>
    <property type="match status" value="1"/>
</dbReference>
<reference evidence="1 2" key="1">
    <citation type="journal article" date="2015" name="Proc. Natl. Acad. Sci. U.S.A.">
        <title>The resurrection genome of Boea hygrometrica: A blueprint for survival of dehydration.</title>
        <authorList>
            <person name="Xiao L."/>
            <person name="Yang G."/>
            <person name="Zhang L."/>
            <person name="Yang X."/>
            <person name="Zhao S."/>
            <person name="Ji Z."/>
            <person name="Zhou Q."/>
            <person name="Hu M."/>
            <person name="Wang Y."/>
            <person name="Chen M."/>
            <person name="Xu Y."/>
            <person name="Jin H."/>
            <person name="Xiao X."/>
            <person name="Hu G."/>
            <person name="Bao F."/>
            <person name="Hu Y."/>
            <person name="Wan P."/>
            <person name="Li L."/>
            <person name="Deng X."/>
            <person name="Kuang T."/>
            <person name="Xiang C."/>
            <person name="Zhu J.K."/>
            <person name="Oliver M.J."/>
            <person name="He Y."/>
        </authorList>
    </citation>
    <scope>NUCLEOTIDE SEQUENCE [LARGE SCALE GENOMIC DNA]</scope>
    <source>
        <strain evidence="2">cv. XS01</strain>
    </source>
</reference>
<organism evidence="1 2">
    <name type="scientific">Dorcoceras hygrometricum</name>
    <dbReference type="NCBI Taxonomy" id="472368"/>
    <lineage>
        <taxon>Eukaryota</taxon>
        <taxon>Viridiplantae</taxon>
        <taxon>Streptophyta</taxon>
        <taxon>Embryophyta</taxon>
        <taxon>Tracheophyta</taxon>
        <taxon>Spermatophyta</taxon>
        <taxon>Magnoliopsida</taxon>
        <taxon>eudicotyledons</taxon>
        <taxon>Gunneridae</taxon>
        <taxon>Pentapetalae</taxon>
        <taxon>asterids</taxon>
        <taxon>lamiids</taxon>
        <taxon>Lamiales</taxon>
        <taxon>Gesneriaceae</taxon>
        <taxon>Didymocarpoideae</taxon>
        <taxon>Trichosporeae</taxon>
        <taxon>Loxocarpinae</taxon>
        <taxon>Dorcoceras</taxon>
    </lineage>
</organism>
<dbReference type="EMBL" id="KQ988199">
    <property type="protein sequence ID" value="KZV56461.1"/>
    <property type="molecule type" value="Genomic_DNA"/>
</dbReference>
<accession>A0A2Z7D9J5</accession>
<dbReference type="PANTHER" id="PTHR48237:SF1">
    <property type="entry name" value="SPC97_SPC98 FAMILY OF SPINDLE POLE BODY (SBP) COMPONENT"/>
    <property type="match status" value="1"/>
</dbReference>
<gene>
    <name evidence="1" type="ORF">F511_08359</name>
</gene>